<proteinExistence type="predicted"/>
<reference evidence="3" key="1">
    <citation type="submission" date="2022-11" db="UniProtKB">
        <authorList>
            <consortium name="WormBaseParasite"/>
        </authorList>
    </citation>
    <scope>IDENTIFICATION</scope>
</reference>
<keyword evidence="2" id="KW-1185">Reference proteome</keyword>
<evidence type="ECO:0000313" key="3">
    <source>
        <dbReference type="WBParaSite" id="PSAMB.scaffold13792size2123.g35693.t1"/>
    </source>
</evidence>
<keyword evidence="1" id="KW-0732">Signal</keyword>
<protein>
    <submittedName>
        <fullName evidence="3">Uncharacterized protein</fullName>
    </submittedName>
</protein>
<dbReference type="AlphaFoldDB" id="A0A914V1B7"/>
<dbReference type="WBParaSite" id="PSAMB.scaffold13792size2123.g35693.t1">
    <property type="protein sequence ID" value="PSAMB.scaffold13792size2123.g35693.t1"/>
    <property type="gene ID" value="PSAMB.scaffold13792size2123.g35693"/>
</dbReference>
<evidence type="ECO:0000313" key="2">
    <source>
        <dbReference type="Proteomes" id="UP000887566"/>
    </source>
</evidence>
<accession>A0A914V1B7</accession>
<dbReference type="Proteomes" id="UP000887566">
    <property type="component" value="Unplaced"/>
</dbReference>
<name>A0A914V1B7_9BILA</name>
<sequence>MKLLLLTFLALAVAVGSVNGFGWGLLGLGPATFPAFPQYNSYPSYQYQYPSYQYQYPSYQYPNYYQQPSNYQTNYRGLSFRRRKSHHRVLKRRQGKSSL</sequence>
<evidence type="ECO:0000256" key="1">
    <source>
        <dbReference type="SAM" id="SignalP"/>
    </source>
</evidence>
<feature type="signal peptide" evidence="1">
    <location>
        <begin position="1"/>
        <end position="20"/>
    </location>
</feature>
<organism evidence="2 3">
    <name type="scientific">Plectus sambesii</name>
    <dbReference type="NCBI Taxonomy" id="2011161"/>
    <lineage>
        <taxon>Eukaryota</taxon>
        <taxon>Metazoa</taxon>
        <taxon>Ecdysozoa</taxon>
        <taxon>Nematoda</taxon>
        <taxon>Chromadorea</taxon>
        <taxon>Plectida</taxon>
        <taxon>Plectina</taxon>
        <taxon>Plectoidea</taxon>
        <taxon>Plectidae</taxon>
        <taxon>Plectus</taxon>
    </lineage>
</organism>
<feature type="chain" id="PRO_5037617219" evidence="1">
    <location>
        <begin position="21"/>
        <end position="99"/>
    </location>
</feature>